<comment type="caution">
    <text evidence="2">The sequence shown here is derived from an EMBL/GenBank/DDBJ whole genome shotgun (WGS) entry which is preliminary data.</text>
</comment>
<dbReference type="InterPro" id="IPR022742">
    <property type="entry name" value="Hydrolase_4"/>
</dbReference>
<evidence type="ECO:0000259" key="1">
    <source>
        <dbReference type="Pfam" id="PF12146"/>
    </source>
</evidence>
<protein>
    <recommendedName>
        <fullName evidence="1">Serine aminopeptidase S33 domain-containing protein</fullName>
    </recommendedName>
</protein>
<dbReference type="Proteomes" id="UP000287239">
    <property type="component" value="Unassembled WGS sequence"/>
</dbReference>
<dbReference type="AlphaFoldDB" id="A0A429ZP36"/>
<dbReference type="PANTHER" id="PTHR43358">
    <property type="entry name" value="ALPHA/BETA-HYDROLASE"/>
    <property type="match status" value="1"/>
</dbReference>
<dbReference type="EMBL" id="NGJU01000010">
    <property type="protein sequence ID" value="RST95436.1"/>
    <property type="molecule type" value="Genomic_DNA"/>
</dbReference>
<dbReference type="SUPFAM" id="SSF53474">
    <property type="entry name" value="alpha/beta-Hydrolases"/>
    <property type="match status" value="1"/>
</dbReference>
<dbReference type="OrthoDB" id="9776685at2"/>
<dbReference type="Gene3D" id="3.40.50.1820">
    <property type="entry name" value="alpha/beta hydrolase"/>
    <property type="match status" value="1"/>
</dbReference>
<gene>
    <name evidence="2" type="ORF">CBF35_07710</name>
</gene>
<dbReference type="GeneID" id="98568251"/>
<feature type="domain" description="Serine aminopeptidase S33" evidence="1">
    <location>
        <begin position="101"/>
        <end position="212"/>
    </location>
</feature>
<reference evidence="2 3" key="1">
    <citation type="submission" date="2017-05" db="EMBL/GenBank/DDBJ databases">
        <title>Vagococcus spp. assemblies.</title>
        <authorList>
            <person name="Gulvik C.A."/>
        </authorList>
    </citation>
    <scope>NUCLEOTIDE SEQUENCE [LARGE SCALE GENOMIC DNA]</scope>
    <source>
        <strain evidence="2 3">NCFB 2777</strain>
    </source>
</reference>
<organism evidence="2 3">
    <name type="scientific">Vagococcus salmoninarum</name>
    <dbReference type="NCBI Taxonomy" id="2739"/>
    <lineage>
        <taxon>Bacteria</taxon>
        <taxon>Bacillati</taxon>
        <taxon>Bacillota</taxon>
        <taxon>Bacilli</taxon>
        <taxon>Lactobacillales</taxon>
        <taxon>Enterococcaceae</taxon>
        <taxon>Vagococcus</taxon>
    </lineage>
</organism>
<keyword evidence="3" id="KW-1185">Reference proteome</keyword>
<sequence length="323" mass="36217">MKLLLILGLFLLLVIIGLLYYAANFLFKGILDRQDTWFDDVAHSLVNTDIDAEHDSAITEREAFQLATGTAFWETSTEHHHLKSFDGLTLHGRVFYSETDSDKWVLCFHGYRTSGLIDMGYIASRLVTAGYNCLIVDQRAHGESEGRFITMGWLERRDVLTWTDYIINQKKPGKVFLMGDSMGAATVLMASGEVLPPEVQGIVADCGYTSIKDLFNYLLGSAFKVPTWVPIVGMFSLITRARLKFNIYDASAEKQLQKNKLPILFIHGDADTFVPLAMSKRNQAATQGPNDLVIVKEAPHFSSILFDPELYLTSVVSFLNSQK</sequence>
<proteinExistence type="predicted"/>
<dbReference type="InterPro" id="IPR052920">
    <property type="entry name" value="DNA-binding_regulatory"/>
</dbReference>
<name>A0A429ZP36_9ENTE</name>
<dbReference type="RefSeq" id="WP_126779764.1">
    <property type="nucleotide sequence ID" value="NZ_CAUQJP010000064.1"/>
</dbReference>
<dbReference type="PANTHER" id="PTHR43358:SF4">
    <property type="entry name" value="ALPHA_BETA HYDROLASE FOLD-1 DOMAIN-CONTAINING PROTEIN"/>
    <property type="match status" value="1"/>
</dbReference>
<evidence type="ECO:0000313" key="2">
    <source>
        <dbReference type="EMBL" id="RST95436.1"/>
    </source>
</evidence>
<dbReference type="Pfam" id="PF12146">
    <property type="entry name" value="Hydrolase_4"/>
    <property type="match status" value="1"/>
</dbReference>
<accession>A0A429ZP36</accession>
<dbReference type="InterPro" id="IPR029058">
    <property type="entry name" value="AB_hydrolase_fold"/>
</dbReference>
<evidence type="ECO:0000313" key="3">
    <source>
        <dbReference type="Proteomes" id="UP000287239"/>
    </source>
</evidence>